<organism evidence="3 4">
    <name type="scientific">Dickeya dadantii (strain 3937)</name>
    <name type="common">Erwinia chrysanthemi (strain 3937)</name>
    <dbReference type="NCBI Taxonomy" id="198628"/>
    <lineage>
        <taxon>Bacteria</taxon>
        <taxon>Pseudomonadati</taxon>
        <taxon>Pseudomonadota</taxon>
        <taxon>Gammaproteobacteria</taxon>
        <taxon>Enterobacterales</taxon>
        <taxon>Pectobacteriaceae</taxon>
        <taxon>Dickeya</taxon>
    </lineage>
</organism>
<sequence length="216" mass="24169">MESITMKFDNIVVLNSNEILAKDSNLDLNFNTLFQMPTKYVGQAIAMSRVFQDAINGDDLEFNFDKAIGLVKQHPEMAIIGTINQSIVKQNNQVSAMVDDVMKLLDTVVGVVLDKESPTYKKFANTIEQGFTNLDAQKESKWIFWNKESESKTTYTYNILFAIANQDTGSVMAAAPIGLTITVDVDKQQVLWITTKDKHNYSVNVKSITVVEALKS</sequence>
<dbReference type="InterPro" id="IPR035918">
    <property type="entry name" value="CytB_endotoxin-like_sf"/>
</dbReference>
<dbReference type="Gene3D" id="3.40.198.10">
    <property type="entry name" value="Delta-endotoxin CytB-like"/>
    <property type="match status" value="1"/>
</dbReference>
<dbReference type="InterPro" id="IPR001615">
    <property type="entry name" value="Endotoxin_CytB"/>
</dbReference>
<dbReference type="GO" id="GO:0005576">
    <property type="term" value="C:extracellular region"/>
    <property type="evidence" value="ECO:0007669"/>
    <property type="project" value="InterPro"/>
</dbReference>
<keyword evidence="2" id="KW-0749">Sporulation</keyword>
<dbReference type="EMBL" id="CP002038">
    <property type="protein sequence ID" value="ADM96670.1"/>
    <property type="molecule type" value="Genomic_DNA"/>
</dbReference>
<dbReference type="eggNOG" id="ENOG5032WR6">
    <property type="taxonomic scope" value="Bacteria"/>
</dbReference>
<dbReference type="KEGG" id="ddd:Dda3937_01345"/>
<accession>E0SJ35</accession>
<dbReference type="AlphaFoldDB" id="E0SJ35"/>
<dbReference type="GO" id="GO:0030435">
    <property type="term" value="P:sporulation resulting in formation of a cellular spore"/>
    <property type="evidence" value="ECO:0007669"/>
    <property type="project" value="UniProtKB-KW"/>
</dbReference>
<name>E0SJ35_DICD3</name>
<dbReference type="SUPFAM" id="SSF55676">
    <property type="entry name" value="CytB endotoxin-like"/>
    <property type="match status" value="1"/>
</dbReference>
<evidence type="ECO:0000313" key="3">
    <source>
        <dbReference type="EMBL" id="ADM96670.1"/>
    </source>
</evidence>
<evidence type="ECO:0000313" key="4">
    <source>
        <dbReference type="Proteomes" id="UP000006859"/>
    </source>
</evidence>
<dbReference type="Proteomes" id="UP000006859">
    <property type="component" value="Chromosome"/>
</dbReference>
<dbReference type="HOGENOM" id="CLU_092309_0_0_6"/>
<gene>
    <name evidence="3" type="ordered locus">Dda3937_01345</name>
</gene>
<dbReference type="STRING" id="198628.Dda3937_01345"/>
<dbReference type="Pfam" id="PF01338">
    <property type="entry name" value="Bac_thur_toxin"/>
    <property type="match status" value="1"/>
</dbReference>
<comment type="similarity">
    <text evidence="1">Belongs to the cyt1/cyt2 endotoxin family.</text>
</comment>
<evidence type="ECO:0000256" key="2">
    <source>
        <dbReference type="ARBA" id="ARBA00022969"/>
    </source>
</evidence>
<proteinExistence type="inferred from homology"/>
<keyword evidence="4" id="KW-1185">Reference proteome</keyword>
<evidence type="ECO:0000256" key="1">
    <source>
        <dbReference type="ARBA" id="ARBA00009676"/>
    </source>
</evidence>
<protein>
    <submittedName>
        <fullName evidence="3">Type-2Aa cytolytic delta-endotoxin</fullName>
    </submittedName>
</protein>
<reference evidence="3 4" key="1">
    <citation type="journal article" date="2011" name="J. Bacteriol.">
        <title>Genome sequence of the plant-pathogenic bacterium Dickeya dadantii 3937.</title>
        <authorList>
            <person name="Glasner J.D."/>
            <person name="Yang C.H."/>
            <person name="Reverchon S."/>
            <person name="Hugouvieux-Cotte-Pattat N."/>
            <person name="Condemine G."/>
            <person name="Bohin J.P."/>
            <person name="Van Gijsegem F."/>
            <person name="Yang S."/>
            <person name="Franza T."/>
            <person name="Expert D."/>
            <person name="Plunkett G. III"/>
            <person name="San Francisco M.J."/>
            <person name="Charkowski A.O."/>
            <person name="Py B."/>
            <person name="Bell K."/>
            <person name="Rauscher L."/>
            <person name="Rodriguez-Palenzuela P."/>
            <person name="Toussaint A."/>
            <person name="Holeva M.C."/>
            <person name="He S.Y."/>
            <person name="Douet V."/>
            <person name="Boccara M."/>
            <person name="Blanco C."/>
            <person name="Toth I."/>
            <person name="Anderson B.D."/>
            <person name="Biehl B.S."/>
            <person name="Mau B."/>
            <person name="Flynn S.M."/>
            <person name="Barras F."/>
            <person name="Lindeberg M."/>
            <person name="Birch P.R."/>
            <person name="Tsuyumu S."/>
            <person name="Shi X."/>
            <person name="Hibbing M."/>
            <person name="Yap M.N."/>
            <person name="Carpentier M."/>
            <person name="Dassa E."/>
            <person name="Umehara M."/>
            <person name="Kim J.F."/>
            <person name="Rusch M."/>
            <person name="Soni P."/>
            <person name="Mayhew G.F."/>
            <person name="Fouts D.E."/>
            <person name="Gill S.R."/>
            <person name="Blattner F.R."/>
            <person name="Keen N.T."/>
            <person name="Perna N.T."/>
        </authorList>
    </citation>
    <scope>NUCLEOTIDE SEQUENCE [LARGE SCALE GENOMIC DNA]</scope>
    <source>
        <strain evidence="3 4">3937</strain>
    </source>
</reference>